<evidence type="ECO:0000313" key="1">
    <source>
        <dbReference type="EMBL" id="JAD26552.1"/>
    </source>
</evidence>
<reference evidence="1" key="2">
    <citation type="journal article" date="2015" name="Data Brief">
        <title>Shoot transcriptome of the giant reed, Arundo donax.</title>
        <authorList>
            <person name="Barrero R.A."/>
            <person name="Guerrero F.D."/>
            <person name="Moolhuijzen P."/>
            <person name="Goolsby J.A."/>
            <person name="Tidwell J."/>
            <person name="Bellgard S.E."/>
            <person name="Bellgard M.I."/>
        </authorList>
    </citation>
    <scope>NUCLEOTIDE SEQUENCE</scope>
    <source>
        <tissue evidence="1">Shoot tissue taken approximately 20 cm above the soil surface</tissue>
    </source>
</reference>
<dbReference type="AlphaFoldDB" id="A0A0A8YVE0"/>
<reference evidence="1" key="1">
    <citation type="submission" date="2014-09" db="EMBL/GenBank/DDBJ databases">
        <authorList>
            <person name="Magalhaes I.L.F."/>
            <person name="Oliveira U."/>
            <person name="Santos F.R."/>
            <person name="Vidigal T.H.D.A."/>
            <person name="Brescovit A.D."/>
            <person name="Santos A.J."/>
        </authorList>
    </citation>
    <scope>NUCLEOTIDE SEQUENCE</scope>
    <source>
        <tissue evidence="1">Shoot tissue taken approximately 20 cm above the soil surface</tissue>
    </source>
</reference>
<accession>A0A0A8YVE0</accession>
<dbReference type="EMBL" id="GBRH01271343">
    <property type="protein sequence ID" value="JAD26552.1"/>
    <property type="molecule type" value="Transcribed_RNA"/>
</dbReference>
<sequence>MLAAYLKPKGIHRVLDAFYSTNFCFTCNSCSLD</sequence>
<protein>
    <submittedName>
        <fullName evidence="1">Uncharacterized protein</fullName>
    </submittedName>
</protein>
<name>A0A0A8YVE0_ARUDO</name>
<organism evidence="1">
    <name type="scientific">Arundo donax</name>
    <name type="common">Giant reed</name>
    <name type="synonym">Donax arundinaceus</name>
    <dbReference type="NCBI Taxonomy" id="35708"/>
    <lineage>
        <taxon>Eukaryota</taxon>
        <taxon>Viridiplantae</taxon>
        <taxon>Streptophyta</taxon>
        <taxon>Embryophyta</taxon>
        <taxon>Tracheophyta</taxon>
        <taxon>Spermatophyta</taxon>
        <taxon>Magnoliopsida</taxon>
        <taxon>Liliopsida</taxon>
        <taxon>Poales</taxon>
        <taxon>Poaceae</taxon>
        <taxon>PACMAD clade</taxon>
        <taxon>Arundinoideae</taxon>
        <taxon>Arundineae</taxon>
        <taxon>Arundo</taxon>
    </lineage>
</organism>
<proteinExistence type="predicted"/>